<comment type="caution">
    <text evidence="2">The sequence shown here is derived from an EMBL/GenBank/DDBJ whole genome shotgun (WGS) entry which is preliminary data.</text>
</comment>
<evidence type="ECO:0000256" key="1">
    <source>
        <dbReference type="SAM" id="Phobius"/>
    </source>
</evidence>
<dbReference type="EMBL" id="BTRK01000004">
    <property type="protein sequence ID" value="GMR45893.1"/>
    <property type="molecule type" value="Genomic_DNA"/>
</dbReference>
<feature type="non-terminal residue" evidence="2">
    <location>
        <position position="103"/>
    </location>
</feature>
<evidence type="ECO:0008006" key="4">
    <source>
        <dbReference type="Google" id="ProtNLM"/>
    </source>
</evidence>
<keyword evidence="3" id="KW-1185">Reference proteome</keyword>
<proteinExistence type="predicted"/>
<dbReference type="AlphaFoldDB" id="A0AAN5CK85"/>
<name>A0AAN5CK85_9BILA</name>
<feature type="transmembrane region" description="Helical" evidence="1">
    <location>
        <begin position="75"/>
        <end position="98"/>
    </location>
</feature>
<evidence type="ECO:0000313" key="3">
    <source>
        <dbReference type="Proteomes" id="UP001328107"/>
    </source>
</evidence>
<dbReference type="PANTHER" id="PTHR23021:SF11">
    <property type="entry name" value="SERPENTINE RECEPTOR, CLASS T"/>
    <property type="match status" value="1"/>
</dbReference>
<dbReference type="PANTHER" id="PTHR23021">
    <property type="entry name" value="SERPENTINE RECEPTOR, CLASS T"/>
    <property type="match status" value="1"/>
</dbReference>
<evidence type="ECO:0000313" key="2">
    <source>
        <dbReference type="EMBL" id="GMR45893.1"/>
    </source>
</evidence>
<gene>
    <name evidence="2" type="ORF">PMAYCL1PPCAC_16088</name>
</gene>
<organism evidence="2 3">
    <name type="scientific">Pristionchus mayeri</name>
    <dbReference type="NCBI Taxonomy" id="1317129"/>
    <lineage>
        <taxon>Eukaryota</taxon>
        <taxon>Metazoa</taxon>
        <taxon>Ecdysozoa</taxon>
        <taxon>Nematoda</taxon>
        <taxon>Chromadorea</taxon>
        <taxon>Rhabditida</taxon>
        <taxon>Rhabditina</taxon>
        <taxon>Diplogasteromorpha</taxon>
        <taxon>Diplogasteroidea</taxon>
        <taxon>Neodiplogasteridae</taxon>
        <taxon>Pristionchus</taxon>
    </lineage>
</organism>
<protein>
    <recommendedName>
        <fullName evidence="4">G protein-coupled receptor</fullName>
    </recommendedName>
</protein>
<keyword evidence="1" id="KW-0472">Membrane</keyword>
<dbReference type="Proteomes" id="UP001328107">
    <property type="component" value="Unassembled WGS sequence"/>
</dbReference>
<accession>A0AAN5CK85</accession>
<reference evidence="3" key="1">
    <citation type="submission" date="2022-10" db="EMBL/GenBank/DDBJ databases">
        <title>Genome assembly of Pristionchus species.</title>
        <authorList>
            <person name="Yoshida K."/>
            <person name="Sommer R.J."/>
        </authorList>
    </citation>
    <scope>NUCLEOTIDE SEQUENCE [LARGE SCALE GENOMIC DNA]</scope>
    <source>
        <strain evidence="3">RS5460</strain>
    </source>
</reference>
<dbReference type="Pfam" id="PF10321">
    <property type="entry name" value="7TM_GPCR_Srt"/>
    <property type="match status" value="1"/>
</dbReference>
<sequence>MVAIQFQFMPLMLQGPEYNCSSIMPPGPEWAARYGVKQFQFGTYSVVFGVITEILYIPCTMGLRRDLKASCFKIMFWLSIMDMVAIMANCVLFGILLIKVRDI</sequence>
<keyword evidence="1" id="KW-1133">Transmembrane helix</keyword>
<dbReference type="InterPro" id="IPR019425">
    <property type="entry name" value="7TM_GPCR_serpentine_rcpt_Srt"/>
</dbReference>
<keyword evidence="1" id="KW-0812">Transmembrane</keyword>
<feature type="transmembrane region" description="Helical" evidence="1">
    <location>
        <begin position="41"/>
        <end position="63"/>
    </location>
</feature>